<sequence length="333" mass="35671">MDLIARLRNWALAKPQVLLVDAPGATTLRWSVEAELDRRGWRRAVSPADTDLLVVLGGPGPALAKAVGVLWSQVPEPRHRVDVQRPGDVAVALDEGRAALVRRAESGARGDDRPSPASLLGENKDEDADDEGMGTADDEGMDHEGMDHGGEVAGLPMAMTGPDRDGLELDVLKVALGPVLPGWPTGLVLRADLQGDVLTSAELAWLDAGTAPPAQQQSDSQRAALDRLARFLDVAGWPTAARDARRARDGMAEGANRDEAQRLAEALARRVSRSRTLAWTAGGIGRRGSGETPWTGSGVGATWRRGSRSRTCPRCHWTTPRRCWRARRSGAHG</sequence>
<feature type="compositionally biased region" description="Acidic residues" evidence="1">
    <location>
        <begin position="124"/>
        <end position="141"/>
    </location>
</feature>
<protein>
    <submittedName>
        <fullName evidence="2">Uncharacterized protein</fullName>
    </submittedName>
</protein>
<dbReference type="Proteomes" id="UP001324287">
    <property type="component" value="Chromosome"/>
</dbReference>
<keyword evidence="3" id="KW-1185">Reference proteome</keyword>
<feature type="region of interest" description="Disordered" evidence="1">
    <location>
        <begin position="102"/>
        <end position="161"/>
    </location>
</feature>
<dbReference type="EMBL" id="CP141261">
    <property type="protein sequence ID" value="WRL65682.1"/>
    <property type="molecule type" value="Genomic_DNA"/>
</dbReference>
<dbReference type="RefSeq" id="WP_324277000.1">
    <property type="nucleotide sequence ID" value="NZ_CP141261.1"/>
</dbReference>
<accession>A0ABZ1B4F9</accession>
<evidence type="ECO:0000256" key="1">
    <source>
        <dbReference type="SAM" id="MobiDB-lite"/>
    </source>
</evidence>
<feature type="compositionally biased region" description="Basic and acidic residues" evidence="1">
    <location>
        <begin position="102"/>
        <end position="114"/>
    </location>
</feature>
<gene>
    <name evidence="2" type="ORF">U6N30_08925</name>
</gene>
<organism evidence="2 3">
    <name type="scientific">Blastococcus brunescens</name>
    <dbReference type="NCBI Taxonomy" id="1564165"/>
    <lineage>
        <taxon>Bacteria</taxon>
        <taxon>Bacillati</taxon>
        <taxon>Actinomycetota</taxon>
        <taxon>Actinomycetes</taxon>
        <taxon>Geodermatophilales</taxon>
        <taxon>Geodermatophilaceae</taxon>
        <taxon>Blastococcus</taxon>
    </lineage>
</organism>
<reference evidence="2 3" key="1">
    <citation type="submission" date="2023-12" db="EMBL/GenBank/DDBJ databases">
        <title>Blastococcus brunescens sp. nov., an actonobacterium isolated from sandstone collected in sahara desert.</title>
        <authorList>
            <person name="Gtari M."/>
            <person name="Ghodhbane F."/>
        </authorList>
    </citation>
    <scope>NUCLEOTIDE SEQUENCE [LARGE SCALE GENOMIC DNA]</scope>
    <source>
        <strain evidence="2 3">BMG 8361</strain>
    </source>
</reference>
<name>A0ABZ1B4F9_9ACTN</name>
<evidence type="ECO:0000313" key="3">
    <source>
        <dbReference type="Proteomes" id="UP001324287"/>
    </source>
</evidence>
<evidence type="ECO:0000313" key="2">
    <source>
        <dbReference type="EMBL" id="WRL65682.1"/>
    </source>
</evidence>
<proteinExistence type="predicted"/>
<feature type="region of interest" description="Disordered" evidence="1">
    <location>
        <begin position="284"/>
        <end position="305"/>
    </location>
</feature>